<evidence type="ECO:0000259" key="2">
    <source>
        <dbReference type="Pfam" id="PF12164"/>
    </source>
</evidence>
<evidence type="ECO:0000313" key="3">
    <source>
        <dbReference type="EMBL" id="MFD0870659.1"/>
    </source>
</evidence>
<feature type="transmembrane region" description="Helical" evidence="1">
    <location>
        <begin position="101"/>
        <end position="123"/>
    </location>
</feature>
<keyword evidence="1" id="KW-0472">Membrane</keyword>
<proteinExistence type="predicted"/>
<comment type="caution">
    <text evidence="3">The sequence shown here is derived from an EMBL/GenBank/DDBJ whole genome shotgun (WGS) entry which is preliminary data.</text>
</comment>
<gene>
    <name evidence="3" type="ORF">ACFQ03_16005</name>
</gene>
<sequence length="216" mass="25109">MERRNHSVIYIRFRKRIRCRPGQSIVLGQIAQIVAEPEWEGRLKDLPIRFPEPKDGNMLLIDMIHVVRKVKQLLPEAQIELYGEPHVLVEISKDERRAHPLVIAFVWVLLFIGSGLAIMNFHVDVSMPAVHRRIYELLTGNTTEKPYLLQIPYSFGIGVGMVLFFNHLFKKKFNEEPSPLEVEMFLYQESMNQYIITEEYAKMGGKEAAPYDDGIR</sequence>
<keyword evidence="1" id="KW-0812">Transmembrane</keyword>
<organism evidence="3 4">
    <name type="scientific">Paenibacillus residui</name>
    <dbReference type="NCBI Taxonomy" id="629724"/>
    <lineage>
        <taxon>Bacteria</taxon>
        <taxon>Bacillati</taxon>
        <taxon>Bacillota</taxon>
        <taxon>Bacilli</taxon>
        <taxon>Bacillales</taxon>
        <taxon>Paenibacillaceae</taxon>
        <taxon>Paenibacillus</taxon>
    </lineage>
</organism>
<accession>A0ABW3DDI0</accession>
<feature type="domain" description="Stage V sporulation protein AA" evidence="2">
    <location>
        <begin position="9"/>
        <end position="93"/>
    </location>
</feature>
<name>A0ABW3DDI0_9BACL</name>
<dbReference type="InterPro" id="IPR038548">
    <property type="entry name" value="SporV_AA_N_sf"/>
</dbReference>
<reference evidence="4" key="1">
    <citation type="journal article" date="2019" name="Int. J. Syst. Evol. Microbiol.">
        <title>The Global Catalogue of Microorganisms (GCM) 10K type strain sequencing project: providing services to taxonomists for standard genome sequencing and annotation.</title>
        <authorList>
            <consortium name="The Broad Institute Genomics Platform"/>
            <consortium name="The Broad Institute Genome Sequencing Center for Infectious Disease"/>
            <person name="Wu L."/>
            <person name="Ma J."/>
        </authorList>
    </citation>
    <scope>NUCLEOTIDE SEQUENCE [LARGE SCALE GENOMIC DNA]</scope>
    <source>
        <strain evidence="4">CCUG 57263</strain>
    </source>
</reference>
<dbReference type="RefSeq" id="WP_144933372.1">
    <property type="nucleotide sequence ID" value="NZ_JBHTIU010000052.1"/>
</dbReference>
<evidence type="ECO:0000256" key="1">
    <source>
        <dbReference type="SAM" id="Phobius"/>
    </source>
</evidence>
<dbReference type="InterPro" id="IPR021997">
    <property type="entry name" value="SporV_AA"/>
</dbReference>
<evidence type="ECO:0000313" key="4">
    <source>
        <dbReference type="Proteomes" id="UP001597120"/>
    </source>
</evidence>
<dbReference type="EMBL" id="JBHTIU010000052">
    <property type="protein sequence ID" value="MFD0870659.1"/>
    <property type="molecule type" value="Genomic_DNA"/>
</dbReference>
<dbReference type="Proteomes" id="UP001597120">
    <property type="component" value="Unassembled WGS sequence"/>
</dbReference>
<feature type="transmembrane region" description="Helical" evidence="1">
    <location>
        <begin position="147"/>
        <end position="169"/>
    </location>
</feature>
<keyword evidence="1" id="KW-1133">Transmembrane helix</keyword>
<dbReference type="Gene3D" id="2.60.480.10">
    <property type="entry name" value="eubacterium ventriosum atcc domain"/>
    <property type="match status" value="1"/>
</dbReference>
<keyword evidence="4" id="KW-1185">Reference proteome</keyword>
<protein>
    <submittedName>
        <fullName evidence="3">Stage V sporulation protein AA</fullName>
    </submittedName>
</protein>
<dbReference type="Pfam" id="PF12164">
    <property type="entry name" value="SporV_AA"/>
    <property type="match status" value="1"/>
</dbReference>